<feature type="region of interest" description="Disordered" evidence="1">
    <location>
        <begin position="144"/>
        <end position="176"/>
    </location>
</feature>
<dbReference type="EnsemblPlants" id="Kaladp0069s0033.1.v1.1">
    <property type="protein sequence ID" value="Kaladp0069s0033.1.v1.1.CDS.1"/>
    <property type="gene ID" value="Kaladp0069s0033.v1.1"/>
</dbReference>
<feature type="compositionally biased region" description="Low complexity" evidence="1">
    <location>
        <begin position="340"/>
        <end position="354"/>
    </location>
</feature>
<dbReference type="Gramene" id="Kaladp0069s0033.1.v1.1">
    <property type="protein sequence ID" value="Kaladp0069s0033.1.v1.1.CDS.1"/>
    <property type="gene ID" value="Kaladp0069s0033.v1.1"/>
</dbReference>
<accession>A0A7N0UIK0</accession>
<organism evidence="2 3">
    <name type="scientific">Kalanchoe fedtschenkoi</name>
    <name type="common">Lavender scallops</name>
    <name type="synonym">South American air plant</name>
    <dbReference type="NCBI Taxonomy" id="63787"/>
    <lineage>
        <taxon>Eukaryota</taxon>
        <taxon>Viridiplantae</taxon>
        <taxon>Streptophyta</taxon>
        <taxon>Embryophyta</taxon>
        <taxon>Tracheophyta</taxon>
        <taxon>Spermatophyta</taxon>
        <taxon>Magnoliopsida</taxon>
        <taxon>eudicotyledons</taxon>
        <taxon>Gunneridae</taxon>
        <taxon>Pentapetalae</taxon>
        <taxon>Saxifragales</taxon>
        <taxon>Crassulaceae</taxon>
        <taxon>Kalanchoe</taxon>
    </lineage>
</organism>
<feature type="region of interest" description="Disordered" evidence="1">
    <location>
        <begin position="389"/>
        <end position="408"/>
    </location>
</feature>
<dbReference type="PANTHER" id="PTHR34460:SF2">
    <property type="entry name" value="OS04G0405500 PROTEIN"/>
    <property type="match status" value="1"/>
</dbReference>
<protein>
    <submittedName>
        <fullName evidence="2">Uncharacterized protein</fullName>
    </submittedName>
</protein>
<sequence length="419" mass="44260">MVEANGGMEADRDDGTAIAAVDMGEGSMICSKHPSKNNHTNPGGICAFCLQEKLGKLVSSSLPIAVFPSSTSSTSHSFRSESSHGGVTVSAATRSFGHSLSTNNGHGNAGFVSSSTSQYKDYQQRKPRIPFLSYRKKKDASTASSNGSVIFKRSKSTTTPSGRFLDGEGNGGDANVPQKRGFWSFLYYSKHGSGKRSSANSNGGLSNSSRTTPALTATPSASFSQRARGKDAGALSVRRRIEGDIAEEEDDSPGSHVTTTTTSFGRKVSRSRSVGCGSRSFSGDFFERLSTGLGDCTLRRVESQREGNKSKVAAVRGGDQHSCMKERVRCGGIFGGFMTSSSSSSSSSSQWVSSTAEEAHGRTNPMSGQMMHGRSRSWAWAFASPMRAFSKPPSVKESKPNTNVAPDLAAIPSLLSVSS</sequence>
<evidence type="ECO:0000313" key="2">
    <source>
        <dbReference type="EnsemblPlants" id="Kaladp0069s0033.1.v1.1.CDS.1"/>
    </source>
</evidence>
<dbReference type="Proteomes" id="UP000594263">
    <property type="component" value="Unplaced"/>
</dbReference>
<feature type="compositionally biased region" description="Low complexity" evidence="1">
    <location>
        <begin position="263"/>
        <end position="276"/>
    </location>
</feature>
<feature type="compositionally biased region" description="Polar residues" evidence="1">
    <location>
        <begin position="102"/>
        <end position="121"/>
    </location>
</feature>
<dbReference type="OMA" id="HHCMKER"/>
<feature type="region of interest" description="Disordered" evidence="1">
    <location>
        <begin position="340"/>
        <end position="371"/>
    </location>
</feature>
<evidence type="ECO:0000256" key="1">
    <source>
        <dbReference type="SAM" id="MobiDB-lite"/>
    </source>
</evidence>
<evidence type="ECO:0000313" key="3">
    <source>
        <dbReference type="Proteomes" id="UP000594263"/>
    </source>
</evidence>
<dbReference type="AlphaFoldDB" id="A0A7N0UIK0"/>
<proteinExistence type="predicted"/>
<name>A0A7N0UIK0_KALFE</name>
<reference evidence="2" key="1">
    <citation type="submission" date="2021-01" db="UniProtKB">
        <authorList>
            <consortium name="EnsemblPlants"/>
        </authorList>
    </citation>
    <scope>IDENTIFICATION</scope>
</reference>
<feature type="compositionally biased region" description="Low complexity" evidence="1">
    <location>
        <begin position="197"/>
        <end position="222"/>
    </location>
</feature>
<feature type="region of interest" description="Disordered" evidence="1">
    <location>
        <begin position="194"/>
        <end position="276"/>
    </location>
</feature>
<keyword evidence="3" id="KW-1185">Reference proteome</keyword>
<feature type="region of interest" description="Disordered" evidence="1">
    <location>
        <begin position="102"/>
        <end position="123"/>
    </location>
</feature>
<dbReference type="PANTHER" id="PTHR34460">
    <property type="entry name" value="VITELLOGENIN-LIKE PROTEIN"/>
    <property type="match status" value="1"/>
</dbReference>